<dbReference type="InterPro" id="IPR009061">
    <property type="entry name" value="DNA-bd_dom_put_sf"/>
</dbReference>
<dbReference type="AlphaFoldDB" id="A0A4R1L457"/>
<dbReference type="SUPFAM" id="SSF46955">
    <property type="entry name" value="Putative DNA-binding domain"/>
    <property type="match status" value="1"/>
</dbReference>
<dbReference type="GO" id="GO:0003677">
    <property type="term" value="F:DNA binding"/>
    <property type="evidence" value="ECO:0007669"/>
    <property type="project" value="InterPro"/>
</dbReference>
<dbReference type="InterPro" id="IPR041657">
    <property type="entry name" value="HTH_17"/>
</dbReference>
<feature type="domain" description="Helix-turn-helix" evidence="1">
    <location>
        <begin position="20"/>
        <end position="65"/>
    </location>
</feature>
<proteinExistence type="predicted"/>
<evidence type="ECO:0000259" key="1">
    <source>
        <dbReference type="Pfam" id="PF12728"/>
    </source>
</evidence>
<gene>
    <name evidence="2" type="ORF">C7378_2442</name>
</gene>
<organism evidence="2 3">
    <name type="scientific">Acidipila rosea</name>
    <dbReference type="NCBI Taxonomy" id="768535"/>
    <lineage>
        <taxon>Bacteria</taxon>
        <taxon>Pseudomonadati</taxon>
        <taxon>Acidobacteriota</taxon>
        <taxon>Terriglobia</taxon>
        <taxon>Terriglobales</taxon>
        <taxon>Acidobacteriaceae</taxon>
        <taxon>Acidipila</taxon>
    </lineage>
</organism>
<dbReference type="Pfam" id="PF12728">
    <property type="entry name" value="HTH_17"/>
    <property type="match status" value="1"/>
</dbReference>
<dbReference type="NCBIfam" id="TIGR01764">
    <property type="entry name" value="excise"/>
    <property type="match status" value="1"/>
</dbReference>
<dbReference type="Proteomes" id="UP000295210">
    <property type="component" value="Unassembled WGS sequence"/>
</dbReference>
<comment type="caution">
    <text evidence="2">The sequence shown here is derived from an EMBL/GenBank/DDBJ whole genome shotgun (WGS) entry which is preliminary data.</text>
</comment>
<evidence type="ECO:0000313" key="3">
    <source>
        <dbReference type="Proteomes" id="UP000295210"/>
    </source>
</evidence>
<sequence length="74" mass="8592">MTLMDALHSPNYLDPLWHPADTATYLGLHEKTVIKMARLHQLPALRLGKHWRFRRADLVAWTESQVQSTCQPVE</sequence>
<reference evidence="2 3" key="1">
    <citation type="submission" date="2019-03" db="EMBL/GenBank/DDBJ databases">
        <title>Genomic Encyclopedia of Type Strains, Phase IV (KMG-IV): sequencing the most valuable type-strain genomes for metagenomic binning, comparative biology and taxonomic classification.</title>
        <authorList>
            <person name="Goeker M."/>
        </authorList>
    </citation>
    <scope>NUCLEOTIDE SEQUENCE [LARGE SCALE GENOMIC DNA]</scope>
    <source>
        <strain evidence="2 3">DSM 103428</strain>
    </source>
</reference>
<accession>A0A4R1L457</accession>
<protein>
    <submittedName>
        <fullName evidence="2">Excisionase family DNA binding protein</fullName>
    </submittedName>
</protein>
<evidence type="ECO:0000313" key="2">
    <source>
        <dbReference type="EMBL" id="TCK72848.1"/>
    </source>
</evidence>
<dbReference type="InterPro" id="IPR010093">
    <property type="entry name" value="SinI_DNA-bd"/>
</dbReference>
<dbReference type="EMBL" id="SMGK01000003">
    <property type="protein sequence ID" value="TCK72848.1"/>
    <property type="molecule type" value="Genomic_DNA"/>
</dbReference>
<keyword evidence="3" id="KW-1185">Reference proteome</keyword>
<name>A0A4R1L457_9BACT</name>